<evidence type="ECO:0000313" key="2">
    <source>
        <dbReference type="Proteomes" id="UP000469011"/>
    </source>
</evidence>
<dbReference type="InterPro" id="IPR021109">
    <property type="entry name" value="Peptidase_aspartic_dom_sf"/>
</dbReference>
<evidence type="ECO:0000313" key="1">
    <source>
        <dbReference type="EMBL" id="NDW04664.1"/>
    </source>
</evidence>
<name>A0A6N9T006_9HYPH</name>
<dbReference type="InterPro" id="IPR001969">
    <property type="entry name" value="Aspartic_peptidase_AS"/>
</dbReference>
<dbReference type="EC" id="3.4.23.-" evidence="1"/>
<dbReference type="AlphaFoldDB" id="A0A6N9T006"/>
<dbReference type="GO" id="GO:0006508">
    <property type="term" value="P:proteolysis"/>
    <property type="evidence" value="ECO:0007669"/>
    <property type="project" value="UniProtKB-KW"/>
</dbReference>
<dbReference type="CDD" id="cd05483">
    <property type="entry name" value="retropepsin_like_bacteria"/>
    <property type="match status" value="1"/>
</dbReference>
<dbReference type="RefSeq" id="WP_163462915.1">
    <property type="nucleotide sequence ID" value="NZ_JAAAMG010000006.1"/>
</dbReference>
<protein>
    <submittedName>
        <fullName evidence="1">TIGR02281 family clan AA aspartic protease</fullName>
        <ecNumber evidence="1">3.4.23.-</ecNumber>
    </submittedName>
</protein>
<dbReference type="PROSITE" id="PS00141">
    <property type="entry name" value="ASP_PROTEASE"/>
    <property type="match status" value="1"/>
</dbReference>
<proteinExistence type="predicted"/>
<accession>A0A6N9T006</accession>
<dbReference type="GO" id="GO:0004190">
    <property type="term" value="F:aspartic-type endopeptidase activity"/>
    <property type="evidence" value="ECO:0007669"/>
    <property type="project" value="InterPro"/>
</dbReference>
<sequence length="176" mass="18744">MHNHLILLLVASVAALAAPSLFERYEARLSSGQPEALDRGPDVVEAAAPPPVLPRETRISADWSGHFRTDALMNGRSIPVLVDTGASLVALDETTARQLGITPAASDFRHSVQTANGVGRAARARIDVISVGSVSVRNVDALVIRDAELPQALLGMSFLTRLKGYSVEDGRLTLKD</sequence>
<dbReference type="NCBIfam" id="TIGR02281">
    <property type="entry name" value="clan_AA_DTGA"/>
    <property type="match status" value="1"/>
</dbReference>
<dbReference type="InterPro" id="IPR034122">
    <property type="entry name" value="Retropepsin-like_bacterial"/>
</dbReference>
<dbReference type="InterPro" id="IPR011969">
    <property type="entry name" value="Clan_AA_Asp_peptidase_C"/>
</dbReference>
<dbReference type="SUPFAM" id="SSF50630">
    <property type="entry name" value="Acid proteases"/>
    <property type="match status" value="1"/>
</dbReference>
<dbReference type="Pfam" id="PF13975">
    <property type="entry name" value="gag-asp_proteas"/>
    <property type="match status" value="1"/>
</dbReference>
<dbReference type="Gene3D" id="2.40.70.10">
    <property type="entry name" value="Acid Proteases"/>
    <property type="match status" value="1"/>
</dbReference>
<dbReference type="EMBL" id="JAAAMG010000006">
    <property type="protein sequence ID" value="NDW04664.1"/>
    <property type="molecule type" value="Genomic_DNA"/>
</dbReference>
<organism evidence="1 2">
    <name type="scientific">Jiella pacifica</name>
    <dbReference type="NCBI Taxonomy" id="2696469"/>
    <lineage>
        <taxon>Bacteria</taxon>
        <taxon>Pseudomonadati</taxon>
        <taxon>Pseudomonadota</taxon>
        <taxon>Alphaproteobacteria</taxon>
        <taxon>Hyphomicrobiales</taxon>
        <taxon>Aurantimonadaceae</taxon>
        <taxon>Jiella</taxon>
    </lineage>
</organism>
<keyword evidence="1" id="KW-0645">Protease</keyword>
<keyword evidence="1" id="KW-0378">Hydrolase</keyword>
<keyword evidence="2" id="KW-1185">Reference proteome</keyword>
<reference evidence="1 2" key="1">
    <citation type="submission" date="2020-01" db="EMBL/GenBank/DDBJ databases">
        <title>Jiella pacifica sp. nov.</title>
        <authorList>
            <person name="Xue Z."/>
            <person name="Zhu S."/>
            <person name="Chen J."/>
            <person name="Yang J."/>
        </authorList>
    </citation>
    <scope>NUCLEOTIDE SEQUENCE [LARGE SCALE GENOMIC DNA]</scope>
    <source>
        <strain evidence="1 2">40Bstr34</strain>
    </source>
</reference>
<dbReference type="Proteomes" id="UP000469011">
    <property type="component" value="Unassembled WGS sequence"/>
</dbReference>
<gene>
    <name evidence="1" type="ORF">GTK09_09510</name>
</gene>
<comment type="caution">
    <text evidence="1">The sequence shown here is derived from an EMBL/GenBank/DDBJ whole genome shotgun (WGS) entry which is preliminary data.</text>
</comment>